<gene>
    <name evidence="2" type="ORF">HYZ11_03285</name>
</gene>
<evidence type="ECO:0000313" key="3">
    <source>
        <dbReference type="Proteomes" id="UP000782312"/>
    </source>
</evidence>
<feature type="compositionally biased region" description="Low complexity" evidence="1">
    <location>
        <begin position="80"/>
        <end position="102"/>
    </location>
</feature>
<name>A0A932HX30_UNCTE</name>
<evidence type="ECO:0000313" key="2">
    <source>
        <dbReference type="EMBL" id="MBI3126608.1"/>
    </source>
</evidence>
<protein>
    <submittedName>
        <fullName evidence="2">Uncharacterized protein</fullName>
    </submittedName>
</protein>
<evidence type="ECO:0000256" key="1">
    <source>
        <dbReference type="SAM" id="MobiDB-lite"/>
    </source>
</evidence>
<sequence length="124" mass="11978">MKEGERGPASFAGALSSAKTPSFAEASEGAPEGASEGWGARQLSAEGPRQEAPWAAWVWAAGAGALIASGAGAVKEGERGPASFAGGASPGAQQEGEGAVEEGASGRVMGGLLGVSLLGAALLR</sequence>
<accession>A0A932HX30</accession>
<organism evidence="2 3">
    <name type="scientific">Tectimicrobiota bacterium</name>
    <dbReference type="NCBI Taxonomy" id="2528274"/>
    <lineage>
        <taxon>Bacteria</taxon>
        <taxon>Pseudomonadati</taxon>
        <taxon>Nitrospinota/Tectimicrobiota group</taxon>
        <taxon>Candidatus Tectimicrobiota</taxon>
    </lineage>
</organism>
<feature type="compositionally biased region" description="Low complexity" evidence="1">
    <location>
        <begin position="24"/>
        <end position="40"/>
    </location>
</feature>
<reference evidence="2" key="1">
    <citation type="submission" date="2020-07" db="EMBL/GenBank/DDBJ databases">
        <title>Huge and variable diversity of episymbiotic CPR bacteria and DPANN archaea in groundwater ecosystems.</title>
        <authorList>
            <person name="He C.Y."/>
            <person name="Keren R."/>
            <person name="Whittaker M."/>
            <person name="Farag I.F."/>
            <person name="Doudna J."/>
            <person name="Cate J.H.D."/>
            <person name="Banfield J.F."/>
        </authorList>
    </citation>
    <scope>NUCLEOTIDE SEQUENCE</scope>
    <source>
        <strain evidence="2">NC_groundwater_763_Ag_S-0.2um_68_21</strain>
    </source>
</reference>
<dbReference type="AlphaFoldDB" id="A0A932HX30"/>
<comment type="caution">
    <text evidence="2">The sequence shown here is derived from an EMBL/GenBank/DDBJ whole genome shotgun (WGS) entry which is preliminary data.</text>
</comment>
<proteinExistence type="predicted"/>
<dbReference type="EMBL" id="JACPUR010000006">
    <property type="protein sequence ID" value="MBI3126608.1"/>
    <property type="molecule type" value="Genomic_DNA"/>
</dbReference>
<feature type="region of interest" description="Disordered" evidence="1">
    <location>
        <begin position="1"/>
        <end position="51"/>
    </location>
</feature>
<dbReference type="Proteomes" id="UP000782312">
    <property type="component" value="Unassembled WGS sequence"/>
</dbReference>
<feature type="region of interest" description="Disordered" evidence="1">
    <location>
        <begin position="76"/>
        <end position="102"/>
    </location>
</feature>